<dbReference type="AlphaFoldDB" id="A0A8B9Q208"/>
<dbReference type="InterPro" id="IPR039809">
    <property type="entry name" value="Chemokine_b/g/d"/>
</dbReference>
<evidence type="ECO:0000256" key="1">
    <source>
        <dbReference type="ARBA" id="ARBA00004613"/>
    </source>
</evidence>
<feature type="signal peptide" evidence="10">
    <location>
        <begin position="1"/>
        <end position="15"/>
    </location>
</feature>
<reference evidence="12" key="1">
    <citation type="submission" date="2025-08" db="UniProtKB">
        <authorList>
            <consortium name="Ensembl"/>
        </authorList>
    </citation>
    <scope>IDENTIFICATION</scope>
</reference>
<evidence type="ECO:0000313" key="12">
    <source>
        <dbReference type="Ensembl" id="ENSAOWP00000018119.1"/>
    </source>
</evidence>
<dbReference type="InterPro" id="IPR036048">
    <property type="entry name" value="Interleukin_8-like_sf"/>
</dbReference>
<protein>
    <recommendedName>
        <fullName evidence="9">C-C motif chemokine</fullName>
    </recommendedName>
</protein>
<evidence type="ECO:0000256" key="9">
    <source>
        <dbReference type="RuleBase" id="RU361150"/>
    </source>
</evidence>
<dbReference type="GO" id="GO:0008009">
    <property type="term" value="F:chemokine activity"/>
    <property type="evidence" value="ECO:0007669"/>
    <property type="project" value="InterPro"/>
</dbReference>
<dbReference type="GO" id="GO:0048020">
    <property type="term" value="F:CCR chemokine receptor binding"/>
    <property type="evidence" value="ECO:0007669"/>
    <property type="project" value="TreeGrafter"/>
</dbReference>
<evidence type="ECO:0000313" key="13">
    <source>
        <dbReference type="Proteomes" id="UP000694424"/>
    </source>
</evidence>
<evidence type="ECO:0000256" key="8">
    <source>
        <dbReference type="ARBA" id="ARBA00023198"/>
    </source>
</evidence>
<proteinExistence type="inferred from homology"/>
<dbReference type="SMART" id="SM00199">
    <property type="entry name" value="SCY"/>
    <property type="match status" value="1"/>
</dbReference>
<dbReference type="InterPro" id="IPR000827">
    <property type="entry name" value="Chemokine_CC_CS"/>
</dbReference>
<organism evidence="12 13">
    <name type="scientific">Apteryx owenii</name>
    <name type="common">Little spotted kiwi</name>
    <dbReference type="NCBI Taxonomy" id="8824"/>
    <lineage>
        <taxon>Eukaryota</taxon>
        <taxon>Metazoa</taxon>
        <taxon>Chordata</taxon>
        <taxon>Craniata</taxon>
        <taxon>Vertebrata</taxon>
        <taxon>Euteleostomi</taxon>
        <taxon>Archelosauria</taxon>
        <taxon>Archosauria</taxon>
        <taxon>Dinosauria</taxon>
        <taxon>Saurischia</taxon>
        <taxon>Theropoda</taxon>
        <taxon>Coelurosauria</taxon>
        <taxon>Aves</taxon>
        <taxon>Palaeognathae</taxon>
        <taxon>Apterygiformes</taxon>
        <taxon>Apterygidae</taxon>
        <taxon>Apteryx</taxon>
    </lineage>
</organism>
<dbReference type="GO" id="GO:0005615">
    <property type="term" value="C:extracellular space"/>
    <property type="evidence" value="ECO:0007669"/>
    <property type="project" value="UniProtKB-KW"/>
</dbReference>
<dbReference type="Gene3D" id="2.40.50.40">
    <property type="match status" value="1"/>
</dbReference>
<dbReference type="PROSITE" id="PS00472">
    <property type="entry name" value="SMALL_CYTOKINES_CC"/>
    <property type="match status" value="1"/>
</dbReference>
<dbReference type="GO" id="GO:0006954">
    <property type="term" value="P:inflammatory response"/>
    <property type="evidence" value="ECO:0007669"/>
    <property type="project" value="UniProtKB-KW"/>
</dbReference>
<dbReference type="Proteomes" id="UP000694424">
    <property type="component" value="Unplaced"/>
</dbReference>
<dbReference type="Ensembl" id="ENSAOWT00000020551.1">
    <property type="protein sequence ID" value="ENSAOWP00000018119.1"/>
    <property type="gene ID" value="ENSAOWG00000012362.1"/>
</dbReference>
<accession>A0A8B9Q208</accession>
<sequence length="90" mass="10174">TKVSLFALIARLVAALCSQACCAPAASDTAVCCFMYTLQKLSRKYVKEYFHTTSRCQQPAVVFITRKNHQVCADPNASWVKEFVNFLEKY</sequence>
<keyword evidence="8" id="KW-0395">Inflammatory response</keyword>
<dbReference type="GO" id="GO:0061844">
    <property type="term" value="P:antimicrobial humoral immune response mediated by antimicrobial peptide"/>
    <property type="evidence" value="ECO:0007669"/>
    <property type="project" value="TreeGrafter"/>
</dbReference>
<evidence type="ECO:0000256" key="2">
    <source>
        <dbReference type="ARBA" id="ARBA00010868"/>
    </source>
</evidence>
<name>A0A8B9Q208_APTOW</name>
<comment type="subcellular location">
    <subcellularLocation>
        <location evidence="1 9">Secreted</location>
    </subcellularLocation>
</comment>
<dbReference type="PANTHER" id="PTHR12015">
    <property type="entry name" value="SMALL INDUCIBLE CYTOKINE A"/>
    <property type="match status" value="1"/>
</dbReference>
<dbReference type="GO" id="GO:0030335">
    <property type="term" value="P:positive regulation of cell migration"/>
    <property type="evidence" value="ECO:0007669"/>
    <property type="project" value="TreeGrafter"/>
</dbReference>
<evidence type="ECO:0000256" key="7">
    <source>
        <dbReference type="ARBA" id="ARBA00023157"/>
    </source>
</evidence>
<dbReference type="GO" id="GO:0048245">
    <property type="term" value="P:eosinophil chemotaxis"/>
    <property type="evidence" value="ECO:0007669"/>
    <property type="project" value="TreeGrafter"/>
</dbReference>
<evidence type="ECO:0000259" key="11">
    <source>
        <dbReference type="SMART" id="SM00199"/>
    </source>
</evidence>
<dbReference type="SUPFAM" id="SSF54117">
    <property type="entry name" value="Interleukin 8-like chemokines"/>
    <property type="match status" value="1"/>
</dbReference>
<evidence type="ECO:0000256" key="6">
    <source>
        <dbReference type="ARBA" id="ARBA00022729"/>
    </source>
</evidence>
<keyword evidence="13" id="KW-1185">Reference proteome</keyword>
<evidence type="ECO:0000256" key="4">
    <source>
        <dbReference type="ARBA" id="ARBA00022514"/>
    </source>
</evidence>
<dbReference type="Pfam" id="PF00048">
    <property type="entry name" value="IL8"/>
    <property type="match status" value="1"/>
</dbReference>
<keyword evidence="4 9" id="KW-0202">Cytokine</keyword>
<keyword evidence="3 9" id="KW-0145">Chemotaxis</keyword>
<dbReference type="InterPro" id="IPR001811">
    <property type="entry name" value="Chemokine_IL8-like_dom"/>
</dbReference>
<feature type="chain" id="PRO_5034199046" description="C-C motif chemokine" evidence="10">
    <location>
        <begin position="16"/>
        <end position="90"/>
    </location>
</feature>
<keyword evidence="7" id="KW-1015">Disulfide bond</keyword>
<dbReference type="PANTHER" id="PTHR12015:SF170">
    <property type="entry name" value="C-C MOTIF CHEMOKINE 5"/>
    <property type="match status" value="1"/>
</dbReference>
<evidence type="ECO:0000256" key="5">
    <source>
        <dbReference type="ARBA" id="ARBA00022525"/>
    </source>
</evidence>
<dbReference type="CDD" id="cd00272">
    <property type="entry name" value="Chemokine_CC"/>
    <property type="match status" value="1"/>
</dbReference>
<comment type="similarity">
    <text evidence="2 9">Belongs to the intercrine beta (chemokine CC) family.</text>
</comment>
<evidence type="ECO:0000256" key="10">
    <source>
        <dbReference type="SAM" id="SignalP"/>
    </source>
</evidence>
<reference evidence="12" key="2">
    <citation type="submission" date="2025-09" db="UniProtKB">
        <authorList>
            <consortium name="Ensembl"/>
        </authorList>
    </citation>
    <scope>IDENTIFICATION</scope>
</reference>
<keyword evidence="6 10" id="KW-0732">Signal</keyword>
<dbReference type="GO" id="GO:0070098">
    <property type="term" value="P:chemokine-mediated signaling pathway"/>
    <property type="evidence" value="ECO:0007669"/>
    <property type="project" value="TreeGrafter"/>
</dbReference>
<feature type="domain" description="Chemokine interleukin-8-like" evidence="11">
    <location>
        <begin position="28"/>
        <end position="87"/>
    </location>
</feature>
<dbReference type="FunFam" id="2.40.50.40:FF:000002">
    <property type="entry name" value="C-C motif chemokine"/>
    <property type="match status" value="1"/>
</dbReference>
<keyword evidence="5 9" id="KW-0964">Secreted</keyword>
<evidence type="ECO:0000256" key="3">
    <source>
        <dbReference type="ARBA" id="ARBA00022500"/>
    </source>
</evidence>